<dbReference type="GeneID" id="17258334"/>
<feature type="compositionally biased region" description="Polar residues" evidence="1">
    <location>
        <begin position="67"/>
        <end position="83"/>
    </location>
</feature>
<protein>
    <submittedName>
        <fullName evidence="2">Uncharacterized protein</fullName>
    </submittedName>
</protein>
<evidence type="ECO:0000313" key="3">
    <source>
        <dbReference type="Proteomes" id="UP000013827"/>
    </source>
</evidence>
<dbReference type="RefSeq" id="XP_005764532.1">
    <property type="nucleotide sequence ID" value="XM_005764475.1"/>
</dbReference>
<organism evidence="2 3">
    <name type="scientific">Emiliania huxleyi (strain CCMP1516)</name>
    <dbReference type="NCBI Taxonomy" id="280463"/>
    <lineage>
        <taxon>Eukaryota</taxon>
        <taxon>Haptista</taxon>
        <taxon>Haptophyta</taxon>
        <taxon>Prymnesiophyceae</taxon>
        <taxon>Isochrysidales</taxon>
        <taxon>Noelaerhabdaceae</taxon>
        <taxon>Emiliania</taxon>
    </lineage>
</organism>
<proteinExistence type="predicted"/>
<dbReference type="GeneID" id="17276127"/>
<dbReference type="PaxDb" id="2903-EOD12103"/>
<dbReference type="AlphaFoldDB" id="A0A0D3ILG8"/>
<dbReference type="EnsemblProtists" id="EOD12103">
    <property type="protein sequence ID" value="EOD12103"/>
    <property type="gene ID" value="EMIHUDRAFT_357480"/>
</dbReference>
<dbReference type="KEGG" id="ehx:EMIHUDRAFT_357480"/>
<feature type="region of interest" description="Disordered" evidence="1">
    <location>
        <begin position="1"/>
        <end position="21"/>
    </location>
</feature>
<dbReference type="EnsemblProtists" id="EOD30853">
    <property type="protein sequence ID" value="EOD30853"/>
    <property type="gene ID" value="EMIHUDRAFT_373550"/>
</dbReference>
<sequence>MLGNAAVAALPSPQHDAAHAQPILRTRRREEFSLHRPSFSFLQGERHQPLYFQENIYATRYPDGPQPTLSLQSIQPSHSPLEI</sequence>
<evidence type="ECO:0000256" key="1">
    <source>
        <dbReference type="SAM" id="MobiDB-lite"/>
    </source>
</evidence>
<accession>A0A0D3ILG8</accession>
<keyword evidence="3" id="KW-1185">Reference proteome</keyword>
<name>A0A0D3ILG8_EMIH1</name>
<reference evidence="3" key="1">
    <citation type="journal article" date="2013" name="Nature">
        <title>Pan genome of the phytoplankton Emiliania underpins its global distribution.</title>
        <authorList>
            <person name="Read B.A."/>
            <person name="Kegel J."/>
            <person name="Klute M.J."/>
            <person name="Kuo A."/>
            <person name="Lefebvre S.C."/>
            <person name="Maumus F."/>
            <person name="Mayer C."/>
            <person name="Miller J."/>
            <person name="Monier A."/>
            <person name="Salamov A."/>
            <person name="Young J."/>
            <person name="Aguilar M."/>
            <person name="Claverie J.M."/>
            <person name="Frickenhaus S."/>
            <person name="Gonzalez K."/>
            <person name="Herman E.K."/>
            <person name="Lin Y.C."/>
            <person name="Napier J."/>
            <person name="Ogata H."/>
            <person name="Sarno A.F."/>
            <person name="Shmutz J."/>
            <person name="Schroeder D."/>
            <person name="de Vargas C."/>
            <person name="Verret F."/>
            <person name="von Dassow P."/>
            <person name="Valentin K."/>
            <person name="Van de Peer Y."/>
            <person name="Wheeler G."/>
            <person name="Dacks J.B."/>
            <person name="Delwiche C.F."/>
            <person name="Dyhrman S.T."/>
            <person name="Glockner G."/>
            <person name="John U."/>
            <person name="Richards T."/>
            <person name="Worden A.Z."/>
            <person name="Zhang X."/>
            <person name="Grigoriev I.V."/>
            <person name="Allen A.E."/>
            <person name="Bidle K."/>
            <person name="Borodovsky M."/>
            <person name="Bowler C."/>
            <person name="Brownlee C."/>
            <person name="Cock J.M."/>
            <person name="Elias M."/>
            <person name="Gladyshev V.N."/>
            <person name="Groth M."/>
            <person name="Guda C."/>
            <person name="Hadaegh A."/>
            <person name="Iglesias-Rodriguez M.D."/>
            <person name="Jenkins J."/>
            <person name="Jones B.M."/>
            <person name="Lawson T."/>
            <person name="Leese F."/>
            <person name="Lindquist E."/>
            <person name="Lobanov A."/>
            <person name="Lomsadze A."/>
            <person name="Malik S.B."/>
            <person name="Marsh M.E."/>
            <person name="Mackinder L."/>
            <person name="Mock T."/>
            <person name="Mueller-Roeber B."/>
            <person name="Pagarete A."/>
            <person name="Parker M."/>
            <person name="Probert I."/>
            <person name="Quesneville H."/>
            <person name="Raines C."/>
            <person name="Rensing S.A."/>
            <person name="Riano-Pachon D.M."/>
            <person name="Richier S."/>
            <person name="Rokitta S."/>
            <person name="Shiraiwa Y."/>
            <person name="Soanes D.M."/>
            <person name="van der Giezen M."/>
            <person name="Wahlund T.M."/>
            <person name="Williams B."/>
            <person name="Wilson W."/>
            <person name="Wolfe G."/>
            <person name="Wurch L.L."/>
        </authorList>
    </citation>
    <scope>NUCLEOTIDE SEQUENCE</scope>
</reference>
<evidence type="ECO:0000313" key="2">
    <source>
        <dbReference type="EnsemblProtists" id="EOD12103"/>
    </source>
</evidence>
<reference evidence="2" key="2">
    <citation type="submission" date="2024-10" db="UniProtKB">
        <authorList>
            <consortium name="EnsemblProtists"/>
        </authorList>
    </citation>
    <scope>IDENTIFICATION</scope>
</reference>
<dbReference type="KEGG" id="ehx:EMIHUDRAFT_373550"/>
<feature type="region of interest" description="Disordered" evidence="1">
    <location>
        <begin position="62"/>
        <end position="83"/>
    </location>
</feature>
<dbReference type="RefSeq" id="XP_005783282.1">
    <property type="nucleotide sequence ID" value="XM_005783225.1"/>
</dbReference>
<dbReference type="Proteomes" id="UP000013827">
    <property type="component" value="Unassembled WGS sequence"/>
</dbReference>
<dbReference type="HOGENOM" id="CLU_2563224_0_0_1"/>